<dbReference type="AlphaFoldDB" id="A0A4Q9WE86"/>
<keyword evidence="4 7" id="KW-0812">Transmembrane</keyword>
<evidence type="ECO:0000256" key="1">
    <source>
        <dbReference type="ARBA" id="ARBA00004651"/>
    </source>
</evidence>
<sequence length="382" mass="40993">MMKKVWVLTIGMFALGMDAYIVAGLIPAIGDNFNKNSAEIGQGVTVFTLFFSISAPIFSTLLAKNEVKNILILAISVFSLANLITALAPNYAIYIISRAIAGLGAGIFSPIAVSSSSHLVSKKHKGKAIAFTVGGMSVGTVVGVPLGLEVSKYTNWRFSILIIVLIGLIGLMSILKYLPRFKVQAPPNLKSRFKLFLDKHVLSVVFVTLCAAIASLGLYTYLADIIKESGNTEYLTCYLTAWGVGGLIGSFGIGFLIDKFKNPAVLMLIILFALALSFALLNVTIQVPFLNFIPFILWGAMGWATQAPQQHILLQNHANHGGAAVALNSSINYLGSALGSALGGIILLKFINTNMLIYSAIIITVIGIMLQTMNITMDRKNN</sequence>
<feature type="transmembrane region" description="Helical" evidence="7">
    <location>
        <begin position="40"/>
        <end position="63"/>
    </location>
</feature>
<accession>A0A4Q9WE86</accession>
<keyword evidence="2" id="KW-0813">Transport</keyword>
<keyword evidence="3" id="KW-1003">Cell membrane</keyword>
<dbReference type="SUPFAM" id="SSF103473">
    <property type="entry name" value="MFS general substrate transporter"/>
    <property type="match status" value="1"/>
</dbReference>
<dbReference type="Gene3D" id="1.20.1250.20">
    <property type="entry name" value="MFS general substrate transporter like domains"/>
    <property type="match status" value="1"/>
</dbReference>
<dbReference type="Proteomes" id="UP000293637">
    <property type="component" value="Unassembled WGS sequence"/>
</dbReference>
<feature type="transmembrane region" description="Helical" evidence="7">
    <location>
        <begin position="95"/>
        <end position="116"/>
    </location>
</feature>
<proteinExistence type="predicted"/>
<evidence type="ECO:0000256" key="6">
    <source>
        <dbReference type="ARBA" id="ARBA00023136"/>
    </source>
</evidence>
<dbReference type="EMBL" id="SCHB01000001">
    <property type="protein sequence ID" value="TBW73410.1"/>
    <property type="molecule type" value="Genomic_DNA"/>
</dbReference>
<protein>
    <submittedName>
        <fullName evidence="9">MFS transporter</fullName>
    </submittedName>
</protein>
<feature type="transmembrane region" description="Helical" evidence="7">
    <location>
        <begin position="160"/>
        <end position="179"/>
    </location>
</feature>
<dbReference type="PROSITE" id="PS50850">
    <property type="entry name" value="MFS"/>
    <property type="match status" value="1"/>
</dbReference>
<evidence type="ECO:0000256" key="3">
    <source>
        <dbReference type="ARBA" id="ARBA00022475"/>
    </source>
</evidence>
<feature type="transmembrane region" description="Helical" evidence="7">
    <location>
        <begin position="239"/>
        <end position="257"/>
    </location>
</feature>
<feature type="transmembrane region" description="Helical" evidence="7">
    <location>
        <begin position="128"/>
        <end position="148"/>
    </location>
</feature>
<feature type="transmembrane region" description="Helical" evidence="7">
    <location>
        <begin position="264"/>
        <end position="281"/>
    </location>
</feature>
<comment type="subcellular location">
    <subcellularLocation>
        <location evidence="1">Cell membrane</location>
        <topology evidence="1">Multi-pass membrane protein</topology>
    </subcellularLocation>
</comment>
<gene>
    <name evidence="9" type="ORF">EQ812_00990</name>
</gene>
<feature type="domain" description="Major facilitator superfamily (MFS) profile" evidence="8">
    <location>
        <begin position="4"/>
        <end position="379"/>
    </location>
</feature>
<dbReference type="CDD" id="cd17324">
    <property type="entry name" value="MFS_NepI_like"/>
    <property type="match status" value="1"/>
</dbReference>
<evidence type="ECO:0000256" key="2">
    <source>
        <dbReference type="ARBA" id="ARBA00022448"/>
    </source>
</evidence>
<dbReference type="InterPro" id="IPR050189">
    <property type="entry name" value="MFS_Efflux_Transporters"/>
</dbReference>
<dbReference type="InterPro" id="IPR036259">
    <property type="entry name" value="MFS_trans_sf"/>
</dbReference>
<keyword evidence="6 7" id="KW-0472">Membrane</keyword>
<evidence type="ECO:0000313" key="10">
    <source>
        <dbReference type="Proteomes" id="UP000293637"/>
    </source>
</evidence>
<keyword evidence="5 7" id="KW-1133">Transmembrane helix</keyword>
<dbReference type="PANTHER" id="PTHR43124">
    <property type="entry name" value="PURINE EFFLUX PUMP PBUE"/>
    <property type="match status" value="1"/>
</dbReference>
<organism evidence="9 10">
    <name type="scientific">Staphylococcus lugdunensis</name>
    <dbReference type="NCBI Taxonomy" id="28035"/>
    <lineage>
        <taxon>Bacteria</taxon>
        <taxon>Bacillati</taxon>
        <taxon>Bacillota</taxon>
        <taxon>Bacilli</taxon>
        <taxon>Bacillales</taxon>
        <taxon>Staphylococcaceae</taxon>
        <taxon>Staphylococcus</taxon>
    </lineage>
</organism>
<dbReference type="PANTHER" id="PTHR43124:SF10">
    <property type="entry name" value="PURINE EFFLUX PUMP PBUE"/>
    <property type="match status" value="1"/>
</dbReference>
<feature type="transmembrane region" description="Helical" evidence="7">
    <location>
        <begin position="70"/>
        <end position="89"/>
    </location>
</feature>
<dbReference type="InterPro" id="IPR011701">
    <property type="entry name" value="MFS"/>
</dbReference>
<evidence type="ECO:0000256" key="7">
    <source>
        <dbReference type="SAM" id="Phobius"/>
    </source>
</evidence>
<dbReference type="Pfam" id="PF07690">
    <property type="entry name" value="MFS_1"/>
    <property type="match status" value="1"/>
</dbReference>
<dbReference type="GO" id="GO:0022857">
    <property type="term" value="F:transmembrane transporter activity"/>
    <property type="evidence" value="ECO:0007669"/>
    <property type="project" value="InterPro"/>
</dbReference>
<evidence type="ECO:0000259" key="8">
    <source>
        <dbReference type="PROSITE" id="PS50850"/>
    </source>
</evidence>
<evidence type="ECO:0000313" key="9">
    <source>
        <dbReference type="EMBL" id="TBW73410.1"/>
    </source>
</evidence>
<evidence type="ECO:0000256" key="5">
    <source>
        <dbReference type="ARBA" id="ARBA00022989"/>
    </source>
</evidence>
<feature type="transmembrane region" description="Helical" evidence="7">
    <location>
        <begin position="200"/>
        <end position="219"/>
    </location>
</feature>
<reference evidence="9 10" key="1">
    <citation type="journal article" date="2019" name="Sci. Transl. Med.">
        <title>Quorum sensing between bacterial species on the skin protects against epidermal injury in atopic dermatitis.</title>
        <authorList>
            <person name="Williams M.R."/>
        </authorList>
    </citation>
    <scope>NUCLEOTIDE SEQUENCE [LARGE SCALE GENOMIC DNA]</scope>
    <source>
        <strain evidence="9 10">E7</strain>
    </source>
</reference>
<name>A0A4Q9WE86_STALU</name>
<dbReference type="GO" id="GO:0005886">
    <property type="term" value="C:plasma membrane"/>
    <property type="evidence" value="ECO:0007669"/>
    <property type="project" value="UniProtKB-SubCell"/>
</dbReference>
<comment type="caution">
    <text evidence="9">The sequence shown here is derived from an EMBL/GenBank/DDBJ whole genome shotgun (WGS) entry which is preliminary data.</text>
</comment>
<evidence type="ECO:0000256" key="4">
    <source>
        <dbReference type="ARBA" id="ARBA00022692"/>
    </source>
</evidence>
<dbReference type="InterPro" id="IPR020846">
    <property type="entry name" value="MFS_dom"/>
</dbReference>
<feature type="transmembrane region" description="Helical" evidence="7">
    <location>
        <begin position="325"/>
        <end position="351"/>
    </location>
</feature>
<feature type="transmembrane region" description="Helical" evidence="7">
    <location>
        <begin position="357"/>
        <end position="377"/>
    </location>
</feature>